<keyword evidence="1" id="KW-1133">Transmembrane helix</keyword>
<reference evidence="3 4" key="1">
    <citation type="submission" date="2018-09" db="EMBL/GenBank/DDBJ databases">
        <title>Genomic Encyclopedia of Archaeal and Bacterial Type Strains, Phase II (KMG-II): from individual species to whole genera.</title>
        <authorList>
            <person name="Goeker M."/>
        </authorList>
    </citation>
    <scope>NUCLEOTIDE SEQUENCE [LARGE SCALE GENOMIC DNA]</scope>
    <source>
        <strain evidence="3 4">DSM 11458</strain>
    </source>
</reference>
<keyword evidence="4" id="KW-1185">Reference proteome</keyword>
<dbReference type="STRING" id="1443111.Z949_2366"/>
<dbReference type="InterPro" id="IPR028087">
    <property type="entry name" value="Tad_N"/>
</dbReference>
<dbReference type="Proteomes" id="UP000284407">
    <property type="component" value="Unassembled WGS sequence"/>
</dbReference>
<feature type="domain" description="Putative Flp pilus-assembly TadG-like N-terminal" evidence="2">
    <location>
        <begin position="32"/>
        <end position="77"/>
    </location>
</feature>
<name>A0A420DNW5_9RHOB</name>
<dbReference type="Pfam" id="PF13400">
    <property type="entry name" value="Tad"/>
    <property type="match status" value="1"/>
</dbReference>
<gene>
    <name evidence="3" type="ORF">C8N30_0403</name>
</gene>
<evidence type="ECO:0000259" key="2">
    <source>
        <dbReference type="Pfam" id="PF13400"/>
    </source>
</evidence>
<accession>A0A420DNW5</accession>
<proteinExistence type="predicted"/>
<keyword evidence="1" id="KW-0472">Membrane</keyword>
<feature type="transmembrane region" description="Helical" evidence="1">
    <location>
        <begin position="34"/>
        <end position="55"/>
    </location>
</feature>
<comment type="caution">
    <text evidence="3">The sequence shown here is derived from an EMBL/GenBank/DDBJ whole genome shotgun (WGS) entry which is preliminary data.</text>
</comment>
<dbReference type="AlphaFoldDB" id="A0A420DNW5"/>
<protein>
    <submittedName>
        <fullName evidence="3">Putative Flp pilus-assembly TadE/G-like protein</fullName>
    </submittedName>
</protein>
<evidence type="ECO:0000256" key="1">
    <source>
        <dbReference type="SAM" id="Phobius"/>
    </source>
</evidence>
<dbReference type="EMBL" id="RAQK01000001">
    <property type="protein sequence ID" value="RKE95859.1"/>
    <property type="molecule type" value="Genomic_DNA"/>
</dbReference>
<dbReference type="Gene3D" id="3.40.50.410">
    <property type="entry name" value="von Willebrand factor, type A domain"/>
    <property type="match status" value="1"/>
</dbReference>
<evidence type="ECO:0000313" key="3">
    <source>
        <dbReference type="EMBL" id="RKE95859.1"/>
    </source>
</evidence>
<sequence>MMKKLFSTTCIPADARKMHKAFLHRFVRDEEGNVTVVAITLIAMTALLAGVSWDLNNYEYHRVKLQQLADRAVLAAADLDQTMPREEVVRDYFDKSNYPDLVTTVNVAEGLNYRTVGVNVSGVIATNTVRGDYTGSVQWQGTDLNRDMTEAEKAAAGLDDRNKVSDALRVHAFAEAEERVNNVEISLVLDISGSMGWNNKMSNLRDAGNSFVDAVINPSTEDLVSISIVPYAEHVSAGQDIMTELNVRQVHNYSHCVEFSDSDFGTTTLGLNSNGTAKQYDQMQHFFWGNSNSNDRSNPACRYGQYDDIEAFSQDTTALKNKIARLSPNGNTSIFLGMKWAAGLLDPSFQPINARLASKGKTDPTFANRPVAFNDNETLKTVILMTDGENTSSNRINPQVYANSSHYAHWNSYSFDWYVRNYVSSSQRHLWSESKYWASFGDSLLNNICTAAKQKNIVIWSIGFEVTDQGANVMRNCASSPSHFFRVEGVEIKEAFTAIARQINQLRLTQ</sequence>
<dbReference type="InterPro" id="IPR036465">
    <property type="entry name" value="vWFA_dom_sf"/>
</dbReference>
<dbReference type="SUPFAM" id="SSF53300">
    <property type="entry name" value="vWA-like"/>
    <property type="match status" value="1"/>
</dbReference>
<keyword evidence="1" id="KW-0812">Transmembrane</keyword>
<organism evidence="3 4">
    <name type="scientific">Sulfitobacter guttiformis</name>
    <dbReference type="NCBI Taxonomy" id="74349"/>
    <lineage>
        <taxon>Bacteria</taxon>
        <taxon>Pseudomonadati</taxon>
        <taxon>Pseudomonadota</taxon>
        <taxon>Alphaproteobacteria</taxon>
        <taxon>Rhodobacterales</taxon>
        <taxon>Roseobacteraceae</taxon>
        <taxon>Sulfitobacter</taxon>
    </lineage>
</organism>
<evidence type="ECO:0000313" key="4">
    <source>
        <dbReference type="Proteomes" id="UP000284407"/>
    </source>
</evidence>